<evidence type="ECO:0000256" key="4">
    <source>
        <dbReference type="SAM" id="MobiDB-lite"/>
    </source>
</evidence>
<dbReference type="Gene3D" id="2.40.100.10">
    <property type="entry name" value="Cyclophilin-like"/>
    <property type="match status" value="1"/>
</dbReference>
<evidence type="ECO:0000313" key="6">
    <source>
        <dbReference type="EMBL" id="MCB5200270.1"/>
    </source>
</evidence>
<dbReference type="EMBL" id="JAJATZ010000007">
    <property type="protein sequence ID" value="MCB5200270.1"/>
    <property type="molecule type" value="Genomic_DNA"/>
</dbReference>
<dbReference type="InterPro" id="IPR052708">
    <property type="entry name" value="PxpC"/>
</dbReference>
<dbReference type="PANTHER" id="PTHR43309:SF3">
    <property type="entry name" value="5-OXOPROLINASE SUBUNIT C"/>
    <property type="match status" value="1"/>
</dbReference>
<proteinExistence type="predicted"/>
<keyword evidence="3" id="KW-0067">ATP-binding</keyword>
<organism evidence="6 7">
    <name type="scientific">Loktanella gaetbuli</name>
    <dbReference type="NCBI Taxonomy" id="2881335"/>
    <lineage>
        <taxon>Bacteria</taxon>
        <taxon>Pseudomonadati</taxon>
        <taxon>Pseudomonadota</taxon>
        <taxon>Alphaproteobacteria</taxon>
        <taxon>Rhodobacterales</taxon>
        <taxon>Roseobacteraceae</taxon>
        <taxon>Loktanella</taxon>
    </lineage>
</organism>
<gene>
    <name evidence="6" type="ORF">LGQ03_13560</name>
</gene>
<evidence type="ECO:0000256" key="1">
    <source>
        <dbReference type="ARBA" id="ARBA00022741"/>
    </source>
</evidence>
<evidence type="ECO:0000256" key="3">
    <source>
        <dbReference type="ARBA" id="ARBA00022840"/>
    </source>
</evidence>
<sequence length="340" mass="35657">MRDADMTILHIDQAGPLMTVQDMGRPGRIGVGLSPGGAMDRAALIEGAALLGLSEIVAGIEMAGLGGTFRTDAPMRFALTGARMDAQIDGQPLRWNASHVLHPGQDLRIGGVLAGAYGYLVPAGGVRGEGVLDSRSAHLSVGLGAPLAAGDTLVIGQDPQRDRPPQIITPEDRLSGGLLRIMPGPQTQMFDPAMRQRLTQITFGRGARSSRTGSPLDYDGNRLGPSGSRGPVSDFIRVGDVQITGDGTPFVMLAECQTVGGYPRIGTVIADDLLRVAQAASGAPLRFEWVTIAQADAAYRSVGQRLREAAAQVRPLVRDPADIPDLLSYQLIDGVTAGDP</sequence>
<dbReference type="InterPro" id="IPR029000">
    <property type="entry name" value="Cyclophilin-like_dom_sf"/>
</dbReference>
<dbReference type="Proteomes" id="UP001138961">
    <property type="component" value="Unassembled WGS sequence"/>
</dbReference>
<dbReference type="SMART" id="SM00797">
    <property type="entry name" value="AHS2"/>
    <property type="match status" value="1"/>
</dbReference>
<keyword evidence="1" id="KW-0547">Nucleotide-binding</keyword>
<evidence type="ECO:0000313" key="7">
    <source>
        <dbReference type="Proteomes" id="UP001138961"/>
    </source>
</evidence>
<dbReference type="InterPro" id="IPR003778">
    <property type="entry name" value="CT_A_B"/>
</dbReference>
<dbReference type="RefSeq" id="WP_226748834.1">
    <property type="nucleotide sequence ID" value="NZ_JAJATZ010000007.1"/>
</dbReference>
<reference evidence="6" key="1">
    <citation type="submission" date="2021-10" db="EMBL/GenBank/DDBJ databases">
        <title>Loktanella gaetbuli sp. nov., isolated from a tidal flat.</title>
        <authorList>
            <person name="Park S."/>
            <person name="Yoon J.-H."/>
        </authorList>
    </citation>
    <scope>NUCLEOTIDE SEQUENCE</scope>
    <source>
        <strain evidence="6">TSTF-M6</strain>
    </source>
</reference>
<evidence type="ECO:0000259" key="5">
    <source>
        <dbReference type="SMART" id="SM00797"/>
    </source>
</evidence>
<protein>
    <submittedName>
        <fullName evidence="6">Urea amidolyase</fullName>
    </submittedName>
</protein>
<feature type="region of interest" description="Disordered" evidence="4">
    <location>
        <begin position="204"/>
        <end position="231"/>
    </location>
</feature>
<dbReference type="PANTHER" id="PTHR43309">
    <property type="entry name" value="5-OXOPROLINASE SUBUNIT C"/>
    <property type="match status" value="1"/>
</dbReference>
<feature type="domain" description="Carboxyltransferase" evidence="5">
    <location>
        <begin position="30"/>
        <end position="306"/>
    </location>
</feature>
<name>A0ABS8BX40_9RHOB</name>
<comment type="caution">
    <text evidence="6">The sequence shown here is derived from an EMBL/GenBank/DDBJ whole genome shotgun (WGS) entry which is preliminary data.</text>
</comment>
<keyword evidence="2" id="KW-0378">Hydrolase</keyword>
<evidence type="ECO:0000256" key="2">
    <source>
        <dbReference type="ARBA" id="ARBA00022801"/>
    </source>
</evidence>
<dbReference type="Pfam" id="PF02626">
    <property type="entry name" value="CT_A_B"/>
    <property type="match status" value="1"/>
</dbReference>
<accession>A0ABS8BX40</accession>
<keyword evidence="7" id="KW-1185">Reference proteome</keyword>